<evidence type="ECO:0000313" key="2">
    <source>
        <dbReference type="Proteomes" id="UP001147747"/>
    </source>
</evidence>
<dbReference type="GeneID" id="81365398"/>
<organism evidence="1 2">
    <name type="scientific">Penicillium cosmopolitanum</name>
    <dbReference type="NCBI Taxonomy" id="1131564"/>
    <lineage>
        <taxon>Eukaryota</taxon>
        <taxon>Fungi</taxon>
        <taxon>Dikarya</taxon>
        <taxon>Ascomycota</taxon>
        <taxon>Pezizomycotina</taxon>
        <taxon>Eurotiomycetes</taxon>
        <taxon>Eurotiomycetidae</taxon>
        <taxon>Eurotiales</taxon>
        <taxon>Aspergillaceae</taxon>
        <taxon>Penicillium</taxon>
    </lineage>
</organism>
<dbReference type="AlphaFoldDB" id="A0A9W9W7T0"/>
<evidence type="ECO:0000313" key="1">
    <source>
        <dbReference type="EMBL" id="KAJ5407898.1"/>
    </source>
</evidence>
<protein>
    <submittedName>
        <fullName evidence="1">Uncharacterized protein</fullName>
    </submittedName>
</protein>
<accession>A0A9W9W7T0</accession>
<dbReference type="RefSeq" id="XP_056492213.1">
    <property type="nucleotide sequence ID" value="XM_056626418.1"/>
</dbReference>
<reference evidence="1" key="2">
    <citation type="journal article" date="2023" name="IMA Fungus">
        <title>Comparative genomic study of the Penicillium genus elucidates a diverse pangenome and 15 lateral gene transfer events.</title>
        <authorList>
            <person name="Petersen C."/>
            <person name="Sorensen T."/>
            <person name="Nielsen M.R."/>
            <person name="Sondergaard T.E."/>
            <person name="Sorensen J.L."/>
            <person name="Fitzpatrick D.A."/>
            <person name="Frisvad J.C."/>
            <person name="Nielsen K.L."/>
        </authorList>
    </citation>
    <scope>NUCLEOTIDE SEQUENCE</scope>
    <source>
        <strain evidence="1">IBT 29677</strain>
    </source>
</reference>
<name>A0A9W9W7T0_9EURO</name>
<proteinExistence type="predicted"/>
<gene>
    <name evidence="1" type="ORF">N7509_001781</name>
</gene>
<sequence length="75" mass="8605">MDEHHQLEDCLGVPCEKWSSVFRAATVVRDLADIAEQIEARKVSEKEITCENLRCLLLSVATIFYGVEEYDFEPN</sequence>
<dbReference type="Proteomes" id="UP001147747">
    <property type="component" value="Unassembled WGS sequence"/>
</dbReference>
<keyword evidence="2" id="KW-1185">Reference proteome</keyword>
<dbReference type="EMBL" id="JAPZBU010000004">
    <property type="protein sequence ID" value="KAJ5407898.1"/>
    <property type="molecule type" value="Genomic_DNA"/>
</dbReference>
<comment type="caution">
    <text evidence="1">The sequence shown here is derived from an EMBL/GenBank/DDBJ whole genome shotgun (WGS) entry which is preliminary data.</text>
</comment>
<reference evidence="1" key="1">
    <citation type="submission" date="2022-12" db="EMBL/GenBank/DDBJ databases">
        <authorList>
            <person name="Petersen C."/>
        </authorList>
    </citation>
    <scope>NUCLEOTIDE SEQUENCE</scope>
    <source>
        <strain evidence="1">IBT 29677</strain>
    </source>
</reference>